<dbReference type="Gene3D" id="3.30.559.10">
    <property type="entry name" value="Chloramphenicol acetyltransferase-like domain"/>
    <property type="match status" value="1"/>
</dbReference>
<dbReference type="GO" id="GO:0031177">
    <property type="term" value="F:phosphopantetheine binding"/>
    <property type="evidence" value="ECO:0007669"/>
    <property type="project" value="TreeGrafter"/>
</dbReference>
<evidence type="ECO:0000259" key="1">
    <source>
        <dbReference type="Pfam" id="PF00668"/>
    </source>
</evidence>
<reference evidence="2 3" key="1">
    <citation type="submission" date="2020-04" db="EMBL/GenBank/DDBJ databases">
        <title>Draft Genome Sequence of Streptomyces morookaense DSM 40503, an 8-azaguanine-producing strain.</title>
        <authorList>
            <person name="Qi J."/>
            <person name="Gao J.-M."/>
        </authorList>
    </citation>
    <scope>NUCLEOTIDE SEQUENCE [LARGE SCALE GENOMIC DNA]</scope>
    <source>
        <strain evidence="2 3">DSM 40503</strain>
    </source>
</reference>
<dbReference type="SUPFAM" id="SSF52777">
    <property type="entry name" value="CoA-dependent acyltransferases"/>
    <property type="match status" value="2"/>
</dbReference>
<organism evidence="2 3">
    <name type="scientific">Streptomyces morookaense</name>
    <name type="common">Streptoverticillium morookaense</name>
    <dbReference type="NCBI Taxonomy" id="1970"/>
    <lineage>
        <taxon>Bacteria</taxon>
        <taxon>Bacillati</taxon>
        <taxon>Actinomycetota</taxon>
        <taxon>Actinomycetes</taxon>
        <taxon>Kitasatosporales</taxon>
        <taxon>Streptomycetaceae</taxon>
        <taxon>Streptomyces</taxon>
    </lineage>
</organism>
<feature type="domain" description="Condensation" evidence="1">
    <location>
        <begin position="37"/>
        <end position="357"/>
    </location>
</feature>
<dbReference type="RefSeq" id="WP_171085472.1">
    <property type="nucleotide sequence ID" value="NZ_BNBU01000001.1"/>
</dbReference>
<dbReference type="GO" id="GO:0003824">
    <property type="term" value="F:catalytic activity"/>
    <property type="evidence" value="ECO:0007669"/>
    <property type="project" value="InterPro"/>
</dbReference>
<dbReference type="EMBL" id="JABBXF010000070">
    <property type="protein sequence ID" value="NVK81053.1"/>
    <property type="molecule type" value="Genomic_DNA"/>
</dbReference>
<comment type="caution">
    <text evidence="2">The sequence shown here is derived from an EMBL/GenBank/DDBJ whole genome shotgun (WGS) entry which is preliminary data.</text>
</comment>
<dbReference type="Pfam" id="PF00668">
    <property type="entry name" value="Condensation"/>
    <property type="match status" value="1"/>
</dbReference>
<dbReference type="GO" id="GO:0005737">
    <property type="term" value="C:cytoplasm"/>
    <property type="evidence" value="ECO:0007669"/>
    <property type="project" value="TreeGrafter"/>
</dbReference>
<name>A0A7Y7B8L9_STRMO</name>
<sequence length="460" mass="50401">MQPFSLIHAEDRALLPRTAEDAYPVGALQTDLFLRSTNAAGDLFMLHMNAAYDHGALRTAVEHAVARHDLLRTSFHFAGYSRPLQLVHRTAEARTTVTDLRPYSRTEQQDYLAAWREQERGTPYDRAVPPLMRIAVHLLGDREFLFCPAFHEALLDSWSESSLITEILADYWAGQGGSPHSRSTARPAHRFAECIAREEAALGDPVVTEFWSAELAGVEPLFLPVADRGLSDGCQACDSDAATAGFLGIDLDPALCAELAALARHHGTGLRQVLLAVHARVLASLIGRDEVVLAVESDGRSEDGGAGTDVIGVRLDMLFYRLRTADADWTGMIRAVLDKEHELRAVQHCPYPEVQRLAGAGELTDIAFGWSQFRSFEELLAVTDVESLDAKAHLRPDVTLRVSFTEDCFTGLLSLDLEADLRTVGEEQLCAIGGMYRNAIACLVADARGVGARDDVLGER</sequence>
<dbReference type="GO" id="GO:0008610">
    <property type="term" value="P:lipid biosynthetic process"/>
    <property type="evidence" value="ECO:0007669"/>
    <property type="project" value="UniProtKB-ARBA"/>
</dbReference>
<dbReference type="AlphaFoldDB" id="A0A7Y7B8L9"/>
<keyword evidence="3" id="KW-1185">Reference proteome</keyword>
<protein>
    <recommendedName>
        <fullName evidence="1">Condensation domain-containing protein</fullName>
    </recommendedName>
</protein>
<dbReference type="InterPro" id="IPR023213">
    <property type="entry name" value="CAT-like_dom_sf"/>
</dbReference>
<dbReference type="Gene3D" id="3.30.559.30">
    <property type="entry name" value="Nonribosomal peptide synthetase, condensation domain"/>
    <property type="match status" value="1"/>
</dbReference>
<dbReference type="InterPro" id="IPR001242">
    <property type="entry name" value="Condensation_dom"/>
</dbReference>
<accession>A0A7Y7B8L9</accession>
<evidence type="ECO:0000313" key="2">
    <source>
        <dbReference type="EMBL" id="NVK81053.1"/>
    </source>
</evidence>
<dbReference type="Proteomes" id="UP000587462">
    <property type="component" value="Unassembled WGS sequence"/>
</dbReference>
<dbReference type="GO" id="GO:0044550">
    <property type="term" value="P:secondary metabolite biosynthetic process"/>
    <property type="evidence" value="ECO:0007669"/>
    <property type="project" value="TreeGrafter"/>
</dbReference>
<dbReference type="PANTHER" id="PTHR45527:SF1">
    <property type="entry name" value="FATTY ACID SYNTHASE"/>
    <property type="match status" value="1"/>
</dbReference>
<dbReference type="GO" id="GO:0043041">
    <property type="term" value="P:amino acid activation for nonribosomal peptide biosynthetic process"/>
    <property type="evidence" value="ECO:0007669"/>
    <property type="project" value="TreeGrafter"/>
</dbReference>
<evidence type="ECO:0000313" key="3">
    <source>
        <dbReference type="Proteomes" id="UP000587462"/>
    </source>
</evidence>
<gene>
    <name evidence="2" type="ORF">HG542_25855</name>
</gene>
<dbReference type="PANTHER" id="PTHR45527">
    <property type="entry name" value="NONRIBOSOMAL PEPTIDE SYNTHETASE"/>
    <property type="match status" value="1"/>
</dbReference>
<proteinExistence type="predicted"/>